<protein>
    <submittedName>
        <fullName evidence="1">Uncharacterized protein</fullName>
    </submittedName>
</protein>
<dbReference type="EMBL" id="HADW01002475">
    <property type="protein sequence ID" value="SBP03875.1"/>
    <property type="molecule type" value="Transcribed_RNA"/>
</dbReference>
<proteinExistence type="predicted"/>
<sequence length="114" mass="13036">EELQCCSSSGHHAHIYLSAGQLCCSTHKGEANHGRQSSFCRCGNPRKIRKDVVQLGQDVAPLPFLLWLLSQHDRLWGVLQVLRKAATSWRFNNNKIRHSSLIYMISLFLCWLFA</sequence>
<reference evidence="1" key="1">
    <citation type="submission" date="2016-05" db="EMBL/GenBank/DDBJ databases">
        <authorList>
            <person name="Lavstsen T."/>
            <person name="Jespersen J.S."/>
        </authorList>
    </citation>
    <scope>NUCLEOTIDE SEQUENCE</scope>
    <source>
        <tissue evidence="1">Brain</tissue>
    </source>
</reference>
<feature type="non-terminal residue" evidence="1">
    <location>
        <position position="1"/>
    </location>
</feature>
<dbReference type="AlphaFoldDB" id="A0A1A7YG84"/>
<gene>
    <name evidence="1" type="primary">Nfu_g_1_016847</name>
</gene>
<organism evidence="1">
    <name type="scientific">Iconisemion striatum</name>
    <dbReference type="NCBI Taxonomy" id="60296"/>
    <lineage>
        <taxon>Eukaryota</taxon>
        <taxon>Metazoa</taxon>
        <taxon>Chordata</taxon>
        <taxon>Craniata</taxon>
        <taxon>Vertebrata</taxon>
        <taxon>Euteleostomi</taxon>
        <taxon>Actinopterygii</taxon>
        <taxon>Neopterygii</taxon>
        <taxon>Teleostei</taxon>
        <taxon>Neoteleostei</taxon>
        <taxon>Acanthomorphata</taxon>
        <taxon>Ovalentaria</taxon>
        <taxon>Atherinomorphae</taxon>
        <taxon>Cyprinodontiformes</taxon>
        <taxon>Nothobranchiidae</taxon>
        <taxon>Iconisemion</taxon>
    </lineage>
</organism>
<accession>A0A1A7YG84</accession>
<evidence type="ECO:0000313" key="1">
    <source>
        <dbReference type="EMBL" id="SBP29164.1"/>
    </source>
</evidence>
<reference evidence="1" key="2">
    <citation type="submission" date="2016-06" db="EMBL/GenBank/DDBJ databases">
        <title>The genome of a short-lived fish provides insights into sex chromosome evolution and the genetic control of aging.</title>
        <authorList>
            <person name="Reichwald K."/>
            <person name="Felder M."/>
            <person name="Petzold A."/>
            <person name="Koch P."/>
            <person name="Groth M."/>
            <person name="Platzer M."/>
        </authorList>
    </citation>
    <scope>NUCLEOTIDE SEQUENCE</scope>
    <source>
        <tissue evidence="1">Brain</tissue>
    </source>
</reference>
<dbReference type="EMBL" id="HADX01006932">
    <property type="protein sequence ID" value="SBP29164.1"/>
    <property type="molecule type" value="Transcribed_RNA"/>
</dbReference>
<name>A0A1A7YG84_9TELE</name>